<evidence type="ECO:0000313" key="6">
    <source>
        <dbReference type="EMBL" id="MCT8971627.1"/>
    </source>
</evidence>
<evidence type="ECO:0000259" key="5">
    <source>
        <dbReference type="PROSITE" id="PS51007"/>
    </source>
</evidence>
<dbReference type="InterPro" id="IPR036909">
    <property type="entry name" value="Cyt_c-like_dom_sf"/>
</dbReference>
<feature type="domain" description="Cytochrome c" evidence="5">
    <location>
        <begin position="89"/>
        <end position="169"/>
    </location>
</feature>
<evidence type="ECO:0000256" key="1">
    <source>
        <dbReference type="ARBA" id="ARBA00022617"/>
    </source>
</evidence>
<evidence type="ECO:0000256" key="4">
    <source>
        <dbReference type="PROSITE-ProRule" id="PRU00433"/>
    </source>
</evidence>
<dbReference type="Proteomes" id="UP001320898">
    <property type="component" value="Unassembled WGS sequence"/>
</dbReference>
<proteinExistence type="predicted"/>
<dbReference type="Pfam" id="PF13442">
    <property type="entry name" value="Cytochrome_CBB3"/>
    <property type="match status" value="1"/>
</dbReference>
<gene>
    <name evidence="6" type="ORF">MUB46_07150</name>
</gene>
<dbReference type="EMBL" id="JALIDZ010000003">
    <property type="protein sequence ID" value="MCT8971627.1"/>
    <property type="molecule type" value="Genomic_DNA"/>
</dbReference>
<dbReference type="RefSeq" id="WP_261615203.1">
    <property type="nucleotide sequence ID" value="NZ_JALIDZ010000003.1"/>
</dbReference>
<protein>
    <submittedName>
        <fullName evidence="6">C-type cytochrome</fullName>
    </submittedName>
</protein>
<evidence type="ECO:0000313" key="7">
    <source>
        <dbReference type="Proteomes" id="UP001320898"/>
    </source>
</evidence>
<keyword evidence="7" id="KW-1185">Reference proteome</keyword>
<keyword evidence="3 4" id="KW-0408">Iron</keyword>
<dbReference type="GO" id="GO:0009055">
    <property type="term" value="F:electron transfer activity"/>
    <property type="evidence" value="ECO:0007669"/>
    <property type="project" value="InterPro"/>
</dbReference>
<dbReference type="AlphaFoldDB" id="A0AAW5QUS1"/>
<evidence type="ECO:0000256" key="2">
    <source>
        <dbReference type="ARBA" id="ARBA00022723"/>
    </source>
</evidence>
<keyword evidence="2 4" id="KW-0479">Metal-binding</keyword>
<dbReference type="SUPFAM" id="SSF46626">
    <property type="entry name" value="Cytochrome c"/>
    <property type="match status" value="1"/>
</dbReference>
<dbReference type="PROSITE" id="PS51007">
    <property type="entry name" value="CYTC"/>
    <property type="match status" value="1"/>
</dbReference>
<reference evidence="6 7" key="1">
    <citation type="submission" date="2022-04" db="EMBL/GenBank/DDBJ databases">
        <authorList>
            <person name="Ye Y.-Q."/>
            <person name="Du Z.-J."/>
        </authorList>
    </citation>
    <scope>NUCLEOTIDE SEQUENCE [LARGE SCALE GENOMIC DNA]</scope>
    <source>
        <strain evidence="6 7">A6E488</strain>
    </source>
</reference>
<dbReference type="GO" id="GO:0020037">
    <property type="term" value="F:heme binding"/>
    <property type="evidence" value="ECO:0007669"/>
    <property type="project" value="InterPro"/>
</dbReference>
<dbReference type="Gene3D" id="1.10.760.10">
    <property type="entry name" value="Cytochrome c-like domain"/>
    <property type="match status" value="1"/>
</dbReference>
<name>A0AAW5QUS1_9HYPH</name>
<accession>A0AAW5QUS1</accession>
<comment type="caution">
    <text evidence="6">The sequence shown here is derived from an EMBL/GenBank/DDBJ whole genome shotgun (WGS) entry which is preliminary data.</text>
</comment>
<keyword evidence="1 4" id="KW-0349">Heme</keyword>
<dbReference type="GO" id="GO:0046872">
    <property type="term" value="F:metal ion binding"/>
    <property type="evidence" value="ECO:0007669"/>
    <property type="project" value="UniProtKB-KW"/>
</dbReference>
<dbReference type="InterPro" id="IPR009056">
    <property type="entry name" value="Cyt_c-like_dom"/>
</dbReference>
<evidence type="ECO:0000256" key="3">
    <source>
        <dbReference type="ARBA" id="ARBA00023004"/>
    </source>
</evidence>
<organism evidence="6 7">
    <name type="scientific">Microbaculum marinisediminis</name>
    <dbReference type="NCBI Taxonomy" id="2931392"/>
    <lineage>
        <taxon>Bacteria</taxon>
        <taxon>Pseudomonadati</taxon>
        <taxon>Pseudomonadota</taxon>
        <taxon>Alphaproteobacteria</taxon>
        <taxon>Hyphomicrobiales</taxon>
        <taxon>Tepidamorphaceae</taxon>
        <taxon>Microbaculum</taxon>
    </lineage>
</organism>
<sequence>MARGIDRVAVAVIILIATGIASVSGSRLAGASETELPAGVEKDADGDIVFRHVLDDEPIEFEYRTDQTITPAVDAFHKTAVNAYDGDADKIAEGKKLWGKLCVACHLKDGTGRIGPNLIDDEWQHPRVASDVGRFEIIYAGGAGAMQAFGRRIDQDDILKVMAYLKELRGETN</sequence>